<organism evidence="10 11">
    <name type="scientific">Ceratopteris richardii</name>
    <name type="common">Triangle waterfern</name>
    <dbReference type="NCBI Taxonomy" id="49495"/>
    <lineage>
        <taxon>Eukaryota</taxon>
        <taxon>Viridiplantae</taxon>
        <taxon>Streptophyta</taxon>
        <taxon>Embryophyta</taxon>
        <taxon>Tracheophyta</taxon>
        <taxon>Polypodiopsida</taxon>
        <taxon>Polypodiidae</taxon>
        <taxon>Polypodiales</taxon>
        <taxon>Pteridineae</taxon>
        <taxon>Pteridaceae</taxon>
        <taxon>Parkerioideae</taxon>
        <taxon>Ceratopteris</taxon>
    </lineage>
</organism>
<keyword evidence="3" id="KW-0808">Transferase</keyword>
<dbReference type="EMBL" id="CM035423">
    <property type="protein sequence ID" value="KAH7365383.1"/>
    <property type="molecule type" value="Genomic_DNA"/>
</dbReference>
<sequence>MEAKLADFGISRNKLMNEAEGPPTMVMGSKGYVDPFLSITEKIDLYSFGVVLIEVVCGRRSTFYISPTRQEKSIVDWAKSSILRAVIDDIVDPSLNGHYDGDSV</sequence>
<keyword evidence="4" id="KW-0812">Transmembrane</keyword>
<dbReference type="AlphaFoldDB" id="A0A8T2SSN9"/>
<dbReference type="PANTHER" id="PTHR47982:SF44">
    <property type="entry name" value="PROLINE-RICH RECEPTOR-LIKE PROTEIN KINASE PERK13-RELATED"/>
    <property type="match status" value="1"/>
</dbReference>
<gene>
    <name evidence="10" type="ORF">KP509_18G024500</name>
</gene>
<dbReference type="GO" id="GO:0005524">
    <property type="term" value="F:ATP binding"/>
    <property type="evidence" value="ECO:0007669"/>
    <property type="project" value="UniProtKB-KW"/>
</dbReference>
<comment type="subcellular location">
    <subcellularLocation>
        <location evidence="1">Cell membrane</location>
        <topology evidence="1">Single-pass membrane protein</topology>
    </subcellularLocation>
</comment>
<dbReference type="Gene3D" id="1.10.510.10">
    <property type="entry name" value="Transferase(Phosphotransferase) domain 1"/>
    <property type="match status" value="1"/>
</dbReference>
<dbReference type="InterPro" id="IPR047117">
    <property type="entry name" value="PERK1-13-like"/>
</dbReference>
<dbReference type="EC" id="2.7.11.1" evidence="2"/>
<name>A0A8T2SSN9_CERRI</name>
<evidence type="ECO:0000256" key="5">
    <source>
        <dbReference type="ARBA" id="ARBA00022741"/>
    </source>
</evidence>
<accession>A0A8T2SSN9</accession>
<keyword evidence="7" id="KW-1133">Transmembrane helix</keyword>
<evidence type="ECO:0000256" key="6">
    <source>
        <dbReference type="ARBA" id="ARBA00022840"/>
    </source>
</evidence>
<dbReference type="PROSITE" id="PS50011">
    <property type="entry name" value="PROTEIN_KINASE_DOM"/>
    <property type="match status" value="1"/>
</dbReference>
<evidence type="ECO:0000256" key="2">
    <source>
        <dbReference type="ARBA" id="ARBA00012513"/>
    </source>
</evidence>
<keyword evidence="8" id="KW-0472">Membrane</keyword>
<dbReference type="GO" id="GO:0005886">
    <property type="term" value="C:plasma membrane"/>
    <property type="evidence" value="ECO:0007669"/>
    <property type="project" value="UniProtKB-SubCell"/>
</dbReference>
<dbReference type="InterPro" id="IPR011009">
    <property type="entry name" value="Kinase-like_dom_sf"/>
</dbReference>
<dbReference type="InterPro" id="IPR000719">
    <property type="entry name" value="Prot_kinase_dom"/>
</dbReference>
<evidence type="ECO:0000256" key="7">
    <source>
        <dbReference type="ARBA" id="ARBA00022989"/>
    </source>
</evidence>
<dbReference type="Proteomes" id="UP000825935">
    <property type="component" value="Chromosome 18"/>
</dbReference>
<feature type="domain" description="Protein kinase" evidence="9">
    <location>
        <begin position="1"/>
        <end position="104"/>
    </location>
</feature>
<evidence type="ECO:0000313" key="11">
    <source>
        <dbReference type="Proteomes" id="UP000825935"/>
    </source>
</evidence>
<comment type="caution">
    <text evidence="10">The sequence shown here is derived from an EMBL/GenBank/DDBJ whole genome shotgun (WGS) entry which is preliminary data.</text>
</comment>
<dbReference type="OMA" id="QWATTMI"/>
<evidence type="ECO:0000256" key="4">
    <source>
        <dbReference type="ARBA" id="ARBA00022692"/>
    </source>
</evidence>
<dbReference type="PANTHER" id="PTHR47982">
    <property type="entry name" value="PROLINE-RICH RECEPTOR-LIKE PROTEIN KINASE PERK4"/>
    <property type="match status" value="1"/>
</dbReference>
<dbReference type="OrthoDB" id="2013020at2759"/>
<evidence type="ECO:0000256" key="8">
    <source>
        <dbReference type="ARBA" id="ARBA00023136"/>
    </source>
</evidence>
<keyword evidence="11" id="KW-1185">Reference proteome</keyword>
<evidence type="ECO:0000259" key="9">
    <source>
        <dbReference type="PROSITE" id="PS50011"/>
    </source>
</evidence>
<dbReference type="SUPFAM" id="SSF56112">
    <property type="entry name" value="Protein kinase-like (PK-like)"/>
    <property type="match status" value="1"/>
</dbReference>
<evidence type="ECO:0000256" key="3">
    <source>
        <dbReference type="ARBA" id="ARBA00022679"/>
    </source>
</evidence>
<reference evidence="10" key="1">
    <citation type="submission" date="2021-08" db="EMBL/GenBank/DDBJ databases">
        <title>WGS assembly of Ceratopteris richardii.</title>
        <authorList>
            <person name="Marchant D.B."/>
            <person name="Chen G."/>
            <person name="Jenkins J."/>
            <person name="Shu S."/>
            <person name="Leebens-Mack J."/>
            <person name="Grimwood J."/>
            <person name="Schmutz J."/>
            <person name="Soltis P."/>
            <person name="Soltis D."/>
            <person name="Chen Z.-H."/>
        </authorList>
    </citation>
    <scope>NUCLEOTIDE SEQUENCE</scope>
    <source>
        <strain evidence="10">Whitten #5841</strain>
        <tissue evidence="10">Leaf</tissue>
    </source>
</reference>
<proteinExistence type="predicted"/>
<evidence type="ECO:0000313" key="10">
    <source>
        <dbReference type="EMBL" id="KAH7365383.1"/>
    </source>
</evidence>
<keyword evidence="5" id="KW-0547">Nucleotide-binding</keyword>
<protein>
    <recommendedName>
        <fullName evidence="2">non-specific serine/threonine protein kinase</fullName>
        <ecNumber evidence="2">2.7.11.1</ecNumber>
    </recommendedName>
</protein>
<keyword evidence="6" id="KW-0067">ATP-binding</keyword>
<dbReference type="GO" id="GO:0004674">
    <property type="term" value="F:protein serine/threonine kinase activity"/>
    <property type="evidence" value="ECO:0007669"/>
    <property type="project" value="UniProtKB-EC"/>
</dbReference>
<evidence type="ECO:0000256" key="1">
    <source>
        <dbReference type="ARBA" id="ARBA00004162"/>
    </source>
</evidence>